<dbReference type="AlphaFoldDB" id="A0A0G4NZN9"/>
<sequence length="53" mass="5824">MFTANATESKGLTSAITAEVGPKTRNHNITAPGRTENFWKRHFRNGDGHGDEP</sequence>
<evidence type="ECO:0000256" key="1">
    <source>
        <dbReference type="SAM" id="MobiDB-lite"/>
    </source>
</evidence>
<feature type="compositionally biased region" description="Basic and acidic residues" evidence="1">
    <location>
        <begin position="44"/>
        <end position="53"/>
    </location>
</feature>
<feature type="region of interest" description="Disordered" evidence="1">
    <location>
        <begin position="1"/>
        <end position="53"/>
    </location>
</feature>
<evidence type="ECO:0000313" key="2">
    <source>
        <dbReference type="EMBL" id="CRL19541.1"/>
    </source>
</evidence>
<accession>A0A0G4NZN9</accession>
<dbReference type="Proteomes" id="UP000053732">
    <property type="component" value="Unassembled WGS sequence"/>
</dbReference>
<feature type="compositionally biased region" description="Polar residues" evidence="1">
    <location>
        <begin position="1"/>
        <end position="16"/>
    </location>
</feature>
<dbReference type="EMBL" id="HG793136">
    <property type="protein sequence ID" value="CRL19541.1"/>
    <property type="molecule type" value="Genomic_DNA"/>
</dbReference>
<evidence type="ECO:0000313" key="3">
    <source>
        <dbReference type="Proteomes" id="UP000053732"/>
    </source>
</evidence>
<protein>
    <submittedName>
        <fullName evidence="2">Str. FM013</fullName>
    </submittedName>
</protein>
<gene>
    <name evidence="2" type="ORF">PCAMFM013_S003g000332</name>
</gene>
<keyword evidence="3" id="KW-1185">Reference proteome</keyword>
<proteinExistence type="predicted"/>
<organism evidence="2 3">
    <name type="scientific">Penicillium camemberti (strain FM 013)</name>
    <dbReference type="NCBI Taxonomy" id="1429867"/>
    <lineage>
        <taxon>Eukaryota</taxon>
        <taxon>Fungi</taxon>
        <taxon>Dikarya</taxon>
        <taxon>Ascomycota</taxon>
        <taxon>Pezizomycotina</taxon>
        <taxon>Eurotiomycetes</taxon>
        <taxon>Eurotiomycetidae</taxon>
        <taxon>Eurotiales</taxon>
        <taxon>Aspergillaceae</taxon>
        <taxon>Penicillium</taxon>
    </lineage>
</organism>
<name>A0A0G4NZN9_PENC3</name>
<reference evidence="2 3" key="1">
    <citation type="journal article" date="2014" name="Nat. Commun.">
        <title>Multiple recent horizontal transfers of a large genomic region in cheese making fungi.</title>
        <authorList>
            <person name="Cheeseman K."/>
            <person name="Ropars J."/>
            <person name="Renault P."/>
            <person name="Dupont J."/>
            <person name="Gouzy J."/>
            <person name="Branca A."/>
            <person name="Abraham A.L."/>
            <person name="Ceppi M."/>
            <person name="Conseiller E."/>
            <person name="Debuchy R."/>
            <person name="Malagnac F."/>
            <person name="Goarin A."/>
            <person name="Silar P."/>
            <person name="Lacoste S."/>
            <person name="Sallet E."/>
            <person name="Bensimon A."/>
            <person name="Giraud T."/>
            <person name="Brygoo Y."/>
        </authorList>
    </citation>
    <scope>NUCLEOTIDE SEQUENCE [LARGE SCALE GENOMIC DNA]</scope>
    <source>
        <strain evidence="3">FM 013</strain>
    </source>
</reference>